<protein>
    <submittedName>
        <fullName evidence="1">Uncharacterized protein</fullName>
    </submittedName>
</protein>
<reference evidence="2" key="1">
    <citation type="submission" date="2016-10" db="EMBL/GenBank/DDBJ databases">
        <authorList>
            <person name="Varghese N."/>
            <person name="Submissions S."/>
        </authorList>
    </citation>
    <scope>NUCLEOTIDE SEQUENCE [LARGE SCALE GENOMIC DNA]</scope>
    <source>
        <strain evidence="2">N6PO6</strain>
    </source>
</reference>
<dbReference type="Proteomes" id="UP000242222">
    <property type="component" value="Unassembled WGS sequence"/>
</dbReference>
<organism evidence="1 2">
    <name type="scientific">Izhakiella capsodis</name>
    <dbReference type="NCBI Taxonomy" id="1367852"/>
    <lineage>
        <taxon>Bacteria</taxon>
        <taxon>Pseudomonadati</taxon>
        <taxon>Pseudomonadota</taxon>
        <taxon>Gammaproteobacteria</taxon>
        <taxon>Enterobacterales</taxon>
        <taxon>Erwiniaceae</taxon>
        <taxon>Izhakiella</taxon>
    </lineage>
</organism>
<evidence type="ECO:0000313" key="1">
    <source>
        <dbReference type="EMBL" id="SFN10529.1"/>
    </source>
</evidence>
<name>A0A1I4WC51_9GAMM</name>
<dbReference type="AlphaFoldDB" id="A0A1I4WC51"/>
<keyword evidence="2" id="KW-1185">Reference proteome</keyword>
<accession>A0A1I4WC51</accession>
<gene>
    <name evidence="1" type="ORF">SAMN05216516_102387</name>
</gene>
<sequence>MLGVTKSSIAFLREQNYTAYGNLDAHKGQNDLVMAYHSWWLKKTISCSKRHLMKI</sequence>
<evidence type="ECO:0000313" key="2">
    <source>
        <dbReference type="Proteomes" id="UP000242222"/>
    </source>
</evidence>
<proteinExistence type="predicted"/>
<dbReference type="EMBL" id="FOVC01000002">
    <property type="protein sequence ID" value="SFN10529.1"/>
    <property type="molecule type" value="Genomic_DNA"/>
</dbReference>